<protein>
    <recommendedName>
        <fullName evidence="2">Integrase zinc-binding domain-containing protein</fullName>
    </recommendedName>
</protein>
<dbReference type="PANTHER" id="PTHR47331">
    <property type="entry name" value="PHD-TYPE DOMAIN-CONTAINING PROTEIN"/>
    <property type="match status" value="1"/>
</dbReference>
<sequence length="349" mass="39975">MEEKNPISKLIEHYSSWSRLKKAVAWILKLKGRLLLLSQRKKTLAKTDPGSDPTPPKSPKEQQMDQFKATYGADRLSVEDINEAETSIILFEQRQHFKQELTLLETRKAVKRDSSICKLDPIVDDHGILRVGGRISKMAMPMELQNPIILPKDSYISKLILRHIHQQVGHSGRNHMLSKLQQRFWLPCANSSARKIIRSCVFCRRMQAKVGEQKMSDLPEDRVSPDLPPFTHVGIDYFRRIEVKRGRSGVKWWGVIFTCLVSRAIHLEVESYLDTDSCINVLRRFICLRGPITSIRTDNGTNFVGAEKELREALKGLDHNRIQNALLKDGVKWTFNPPSGAHHGEVWEG</sequence>
<dbReference type="SUPFAM" id="SSF53098">
    <property type="entry name" value="Ribonuclease H-like"/>
    <property type="match status" value="1"/>
</dbReference>
<accession>A0AAD7T0Q2</accession>
<dbReference type="InterPro" id="IPR041588">
    <property type="entry name" value="Integrase_H2C2"/>
</dbReference>
<name>A0AAD7T0Q2_9TELE</name>
<dbReference type="InterPro" id="IPR012337">
    <property type="entry name" value="RNaseH-like_sf"/>
</dbReference>
<dbReference type="Proteomes" id="UP001221898">
    <property type="component" value="Unassembled WGS sequence"/>
</dbReference>
<dbReference type="PANTHER" id="PTHR47331:SF1">
    <property type="entry name" value="GAG-LIKE PROTEIN"/>
    <property type="match status" value="1"/>
</dbReference>
<feature type="region of interest" description="Disordered" evidence="1">
    <location>
        <begin position="43"/>
        <end position="63"/>
    </location>
</feature>
<reference evidence="3" key="1">
    <citation type="journal article" date="2023" name="Science">
        <title>Genome structures resolve the early diversification of teleost fishes.</title>
        <authorList>
            <person name="Parey E."/>
            <person name="Louis A."/>
            <person name="Montfort J."/>
            <person name="Bouchez O."/>
            <person name="Roques C."/>
            <person name="Iampietro C."/>
            <person name="Lluch J."/>
            <person name="Castinel A."/>
            <person name="Donnadieu C."/>
            <person name="Desvignes T."/>
            <person name="Floi Bucao C."/>
            <person name="Jouanno E."/>
            <person name="Wen M."/>
            <person name="Mejri S."/>
            <person name="Dirks R."/>
            <person name="Jansen H."/>
            <person name="Henkel C."/>
            <person name="Chen W.J."/>
            <person name="Zahm M."/>
            <person name="Cabau C."/>
            <person name="Klopp C."/>
            <person name="Thompson A.W."/>
            <person name="Robinson-Rechavi M."/>
            <person name="Braasch I."/>
            <person name="Lecointre G."/>
            <person name="Bobe J."/>
            <person name="Postlethwait J.H."/>
            <person name="Berthelot C."/>
            <person name="Roest Crollius H."/>
            <person name="Guiguen Y."/>
        </authorList>
    </citation>
    <scope>NUCLEOTIDE SEQUENCE</scope>
    <source>
        <strain evidence="3">NC1722</strain>
    </source>
</reference>
<evidence type="ECO:0000256" key="1">
    <source>
        <dbReference type="SAM" id="MobiDB-lite"/>
    </source>
</evidence>
<evidence type="ECO:0000313" key="3">
    <source>
        <dbReference type="EMBL" id="KAJ8412276.1"/>
    </source>
</evidence>
<evidence type="ECO:0000313" key="4">
    <source>
        <dbReference type="Proteomes" id="UP001221898"/>
    </source>
</evidence>
<keyword evidence="4" id="KW-1185">Reference proteome</keyword>
<organism evidence="3 4">
    <name type="scientific">Aldrovandia affinis</name>
    <dbReference type="NCBI Taxonomy" id="143900"/>
    <lineage>
        <taxon>Eukaryota</taxon>
        <taxon>Metazoa</taxon>
        <taxon>Chordata</taxon>
        <taxon>Craniata</taxon>
        <taxon>Vertebrata</taxon>
        <taxon>Euteleostomi</taxon>
        <taxon>Actinopterygii</taxon>
        <taxon>Neopterygii</taxon>
        <taxon>Teleostei</taxon>
        <taxon>Notacanthiformes</taxon>
        <taxon>Halosauridae</taxon>
        <taxon>Aldrovandia</taxon>
    </lineage>
</organism>
<dbReference type="Pfam" id="PF17921">
    <property type="entry name" value="Integrase_H2C2"/>
    <property type="match status" value="1"/>
</dbReference>
<feature type="domain" description="Integrase zinc-binding" evidence="2">
    <location>
        <begin position="158"/>
        <end position="208"/>
    </location>
</feature>
<gene>
    <name evidence="3" type="ORF">AAFF_G00145430</name>
</gene>
<evidence type="ECO:0000259" key="2">
    <source>
        <dbReference type="Pfam" id="PF17921"/>
    </source>
</evidence>
<dbReference type="EMBL" id="JAINUG010000020">
    <property type="protein sequence ID" value="KAJ8412276.1"/>
    <property type="molecule type" value="Genomic_DNA"/>
</dbReference>
<dbReference type="InterPro" id="IPR036397">
    <property type="entry name" value="RNaseH_sf"/>
</dbReference>
<dbReference type="Gene3D" id="3.30.420.10">
    <property type="entry name" value="Ribonuclease H-like superfamily/Ribonuclease H"/>
    <property type="match status" value="1"/>
</dbReference>
<dbReference type="AlphaFoldDB" id="A0AAD7T0Q2"/>
<dbReference type="Gene3D" id="1.10.340.70">
    <property type="match status" value="1"/>
</dbReference>
<comment type="caution">
    <text evidence="3">The sequence shown here is derived from an EMBL/GenBank/DDBJ whole genome shotgun (WGS) entry which is preliminary data.</text>
</comment>
<dbReference type="GO" id="GO:0003676">
    <property type="term" value="F:nucleic acid binding"/>
    <property type="evidence" value="ECO:0007669"/>
    <property type="project" value="InterPro"/>
</dbReference>
<proteinExistence type="predicted"/>